<dbReference type="AlphaFoldDB" id="A0A8J2L670"/>
<name>A0A8J2L670_9HEXA</name>
<sequence length="96" mass="11162">SQTQFSAELIEETKCYKHVILQTVNHQVMRYPAFIIKQSNLKLAGRNFKEFSLLPKETIIAENFQMHRNSDCDTGTLAYSWVKHSQPQSTSRFHMG</sequence>
<evidence type="ECO:0000313" key="1">
    <source>
        <dbReference type="EMBL" id="CAG7828797.1"/>
    </source>
</evidence>
<reference evidence="1" key="1">
    <citation type="submission" date="2021-06" db="EMBL/GenBank/DDBJ databases">
        <authorList>
            <person name="Hodson N. C."/>
            <person name="Mongue J. A."/>
            <person name="Jaron S. K."/>
        </authorList>
    </citation>
    <scope>NUCLEOTIDE SEQUENCE</scope>
</reference>
<feature type="non-terminal residue" evidence="1">
    <location>
        <position position="1"/>
    </location>
</feature>
<organism evidence="1 2">
    <name type="scientific">Allacma fusca</name>
    <dbReference type="NCBI Taxonomy" id="39272"/>
    <lineage>
        <taxon>Eukaryota</taxon>
        <taxon>Metazoa</taxon>
        <taxon>Ecdysozoa</taxon>
        <taxon>Arthropoda</taxon>
        <taxon>Hexapoda</taxon>
        <taxon>Collembola</taxon>
        <taxon>Symphypleona</taxon>
        <taxon>Sminthuridae</taxon>
        <taxon>Allacma</taxon>
    </lineage>
</organism>
<keyword evidence="2" id="KW-1185">Reference proteome</keyword>
<comment type="caution">
    <text evidence="1">The sequence shown here is derived from an EMBL/GenBank/DDBJ whole genome shotgun (WGS) entry which is preliminary data.</text>
</comment>
<proteinExistence type="predicted"/>
<dbReference type="EMBL" id="CAJVCH010548891">
    <property type="protein sequence ID" value="CAG7828797.1"/>
    <property type="molecule type" value="Genomic_DNA"/>
</dbReference>
<dbReference type="Proteomes" id="UP000708208">
    <property type="component" value="Unassembled WGS sequence"/>
</dbReference>
<accession>A0A8J2L670</accession>
<gene>
    <name evidence="1" type="ORF">AFUS01_LOCUS38700</name>
</gene>
<evidence type="ECO:0000313" key="2">
    <source>
        <dbReference type="Proteomes" id="UP000708208"/>
    </source>
</evidence>
<protein>
    <submittedName>
        <fullName evidence="1">Uncharacterized protein</fullName>
    </submittedName>
</protein>